<dbReference type="Proteomes" id="UP001295444">
    <property type="component" value="Chromosome 05"/>
</dbReference>
<comment type="cofactor">
    <cofactor evidence="1">
        <name>L-ascorbate</name>
        <dbReference type="ChEBI" id="CHEBI:38290"/>
    </cofactor>
</comment>
<accession>A0AAD1S5Y0</accession>
<evidence type="ECO:0000256" key="3">
    <source>
        <dbReference type="ARBA" id="ARBA00023002"/>
    </source>
</evidence>
<feature type="domain" description="Prolyl 4-hydroxylase alpha subunit" evidence="6">
    <location>
        <begin position="105"/>
        <end position="312"/>
    </location>
</feature>
<dbReference type="GO" id="GO:0005506">
    <property type="term" value="F:iron ion binding"/>
    <property type="evidence" value="ECO:0007669"/>
    <property type="project" value="InterPro"/>
</dbReference>
<keyword evidence="5" id="KW-1133">Transmembrane helix</keyword>
<keyword evidence="8" id="KW-1185">Reference proteome</keyword>
<dbReference type="SMART" id="SM00702">
    <property type="entry name" value="P4Hc"/>
    <property type="match status" value="1"/>
</dbReference>
<gene>
    <name evidence="7" type="ORF">PECUL_23A023127</name>
</gene>
<keyword evidence="3" id="KW-0560">Oxidoreductase</keyword>
<keyword evidence="2" id="KW-0223">Dioxygenase</keyword>
<evidence type="ECO:0000313" key="8">
    <source>
        <dbReference type="Proteomes" id="UP001295444"/>
    </source>
</evidence>
<dbReference type="PANTHER" id="PTHR14650:SF1">
    <property type="entry name" value="2-OXOGLUTARATE AND IRON-DEPENDENT OXYGENASE DOMAIN-CONTAINING PROTEIN 3"/>
    <property type="match status" value="1"/>
</dbReference>
<evidence type="ECO:0000256" key="4">
    <source>
        <dbReference type="SAM" id="MobiDB-lite"/>
    </source>
</evidence>
<dbReference type="Gene3D" id="2.60.120.620">
    <property type="entry name" value="q2cbj1_9rhob like domain"/>
    <property type="match status" value="1"/>
</dbReference>
<reference evidence="7" key="1">
    <citation type="submission" date="2022-03" db="EMBL/GenBank/DDBJ databases">
        <authorList>
            <person name="Alioto T."/>
            <person name="Alioto T."/>
            <person name="Gomez Garrido J."/>
        </authorList>
    </citation>
    <scope>NUCLEOTIDE SEQUENCE</scope>
</reference>
<evidence type="ECO:0000256" key="2">
    <source>
        <dbReference type="ARBA" id="ARBA00022964"/>
    </source>
</evidence>
<name>A0AAD1S5Y0_PELCU</name>
<proteinExistence type="predicted"/>
<dbReference type="AlphaFoldDB" id="A0AAD1S5Y0"/>
<dbReference type="EMBL" id="OW240916">
    <property type="protein sequence ID" value="CAH2292130.1"/>
    <property type="molecule type" value="Genomic_DNA"/>
</dbReference>
<evidence type="ECO:0000256" key="5">
    <source>
        <dbReference type="SAM" id="Phobius"/>
    </source>
</evidence>
<feature type="transmembrane region" description="Helical" evidence="5">
    <location>
        <begin position="41"/>
        <end position="60"/>
    </location>
</feature>
<organism evidence="7 8">
    <name type="scientific">Pelobates cultripes</name>
    <name type="common">Western spadefoot toad</name>
    <dbReference type="NCBI Taxonomy" id="61616"/>
    <lineage>
        <taxon>Eukaryota</taxon>
        <taxon>Metazoa</taxon>
        <taxon>Chordata</taxon>
        <taxon>Craniata</taxon>
        <taxon>Vertebrata</taxon>
        <taxon>Euteleostomi</taxon>
        <taxon>Amphibia</taxon>
        <taxon>Batrachia</taxon>
        <taxon>Anura</taxon>
        <taxon>Pelobatoidea</taxon>
        <taxon>Pelobatidae</taxon>
        <taxon>Pelobates</taxon>
    </lineage>
</organism>
<dbReference type="GO" id="GO:0051213">
    <property type="term" value="F:dioxygenase activity"/>
    <property type="evidence" value="ECO:0007669"/>
    <property type="project" value="UniProtKB-KW"/>
</dbReference>
<sequence length="331" mass="37629">MATKHRRRGRVPGESGDVGPRPREKTGIKKSRPRSTSWQKFIVGGILCVAGSLVGGLLVWHHQSSVGMEVLAAQRETLDHRFYQVPCSEDYNNHRRFAGCTPRKCGRAVTDAVITRQEAEKMLRIAEAGFSLGGSDGGASILDLHSGALSMGKHFVNMYRYFGEKVREILTEEDFQLYRELRLRIQGEIARTFNINASSIYLTKPTFFSRMNSSEAKTTHDEYWHPHIDKVTYGSFDYTSLLYLSDYSRDFEGGRFVFIDSGSNSTVEPKAVQFCVNFSFLGCRRTCAIIWGSSTADDRFRDKRWRKNIKLRAEHKLSMGCSQEMRAAITY</sequence>
<feature type="region of interest" description="Disordered" evidence="4">
    <location>
        <begin position="1"/>
        <end position="33"/>
    </location>
</feature>
<protein>
    <submittedName>
        <fullName evidence="7">2-oxoglutarate and iron-dependent oxygenase domain-containing 3</fullName>
    </submittedName>
</protein>
<evidence type="ECO:0000256" key="1">
    <source>
        <dbReference type="ARBA" id="ARBA00001961"/>
    </source>
</evidence>
<evidence type="ECO:0000259" key="6">
    <source>
        <dbReference type="SMART" id="SM00702"/>
    </source>
</evidence>
<keyword evidence="5" id="KW-0472">Membrane</keyword>
<dbReference type="GO" id="GO:0016705">
    <property type="term" value="F:oxidoreductase activity, acting on paired donors, with incorporation or reduction of molecular oxygen"/>
    <property type="evidence" value="ECO:0007669"/>
    <property type="project" value="InterPro"/>
</dbReference>
<dbReference type="PANTHER" id="PTHR14650">
    <property type="entry name" value="PROLYL HYDROXYLASE-RELATED"/>
    <property type="match status" value="1"/>
</dbReference>
<dbReference type="InterPro" id="IPR039210">
    <property type="entry name" value="OGFOD3"/>
</dbReference>
<dbReference type="GO" id="GO:0031418">
    <property type="term" value="F:L-ascorbic acid binding"/>
    <property type="evidence" value="ECO:0007669"/>
    <property type="project" value="InterPro"/>
</dbReference>
<feature type="compositionally biased region" description="Basic residues" evidence="4">
    <location>
        <begin position="1"/>
        <end position="10"/>
    </location>
</feature>
<evidence type="ECO:0000313" key="7">
    <source>
        <dbReference type="EMBL" id="CAH2292130.1"/>
    </source>
</evidence>
<dbReference type="InterPro" id="IPR006620">
    <property type="entry name" value="Pro_4_hyd_alph"/>
</dbReference>
<keyword evidence="5" id="KW-0812">Transmembrane</keyword>
<dbReference type="GO" id="GO:0016020">
    <property type="term" value="C:membrane"/>
    <property type="evidence" value="ECO:0007669"/>
    <property type="project" value="TreeGrafter"/>
</dbReference>